<dbReference type="PROSITE" id="PS50887">
    <property type="entry name" value="GGDEF"/>
    <property type="match status" value="1"/>
</dbReference>
<protein>
    <submittedName>
        <fullName evidence="4">Diguanylate cyclase</fullName>
    </submittedName>
</protein>
<dbReference type="Pfam" id="PF00989">
    <property type="entry name" value="PAS"/>
    <property type="match status" value="1"/>
</dbReference>
<dbReference type="GO" id="GO:0006355">
    <property type="term" value="P:regulation of DNA-templated transcription"/>
    <property type="evidence" value="ECO:0007669"/>
    <property type="project" value="InterPro"/>
</dbReference>
<dbReference type="Proteomes" id="UP000463883">
    <property type="component" value="Chromosome"/>
</dbReference>
<feature type="domain" description="GGDEF" evidence="2">
    <location>
        <begin position="399"/>
        <end position="534"/>
    </location>
</feature>
<feature type="domain" description="HD-GYP" evidence="3">
    <location>
        <begin position="520"/>
        <end position="708"/>
    </location>
</feature>
<dbReference type="NCBIfam" id="TIGR00229">
    <property type="entry name" value="sensory_box"/>
    <property type="match status" value="1"/>
</dbReference>
<dbReference type="Pfam" id="PF10114">
    <property type="entry name" value="PocR"/>
    <property type="match status" value="1"/>
</dbReference>
<dbReference type="AlphaFoldDB" id="A0A6P1MGK0"/>
<dbReference type="InterPro" id="IPR018771">
    <property type="entry name" value="PocR_dom"/>
</dbReference>
<dbReference type="InterPro" id="IPR003607">
    <property type="entry name" value="HD/PDEase_dom"/>
</dbReference>
<dbReference type="Gene3D" id="3.30.450.20">
    <property type="entry name" value="PAS domain"/>
    <property type="match status" value="1"/>
</dbReference>
<dbReference type="SUPFAM" id="SSF55073">
    <property type="entry name" value="Nucleotide cyclase"/>
    <property type="match status" value="1"/>
</dbReference>
<keyword evidence="5" id="KW-1185">Reference proteome</keyword>
<dbReference type="InterPro" id="IPR037522">
    <property type="entry name" value="HD_GYP_dom"/>
</dbReference>
<dbReference type="SMART" id="SM00267">
    <property type="entry name" value="GGDEF"/>
    <property type="match status" value="1"/>
</dbReference>
<dbReference type="KEGG" id="amic:Ami3637_04285"/>
<dbReference type="SUPFAM" id="SSF109604">
    <property type="entry name" value="HD-domain/PDEase-like"/>
    <property type="match status" value="1"/>
</dbReference>
<gene>
    <name evidence="4" type="ORF">Ami3637_04285</name>
</gene>
<dbReference type="Pfam" id="PF13487">
    <property type="entry name" value="HD_5"/>
    <property type="match status" value="1"/>
</dbReference>
<feature type="domain" description="PAS" evidence="1">
    <location>
        <begin position="249"/>
        <end position="319"/>
    </location>
</feature>
<dbReference type="RefSeq" id="WP_162361478.1">
    <property type="nucleotide sequence ID" value="NZ_CP047591.1"/>
</dbReference>
<dbReference type="InterPro" id="IPR029787">
    <property type="entry name" value="Nucleotide_cyclase"/>
</dbReference>
<dbReference type="InterPro" id="IPR000160">
    <property type="entry name" value="GGDEF_dom"/>
</dbReference>
<dbReference type="SMART" id="SM00091">
    <property type="entry name" value="PAS"/>
    <property type="match status" value="1"/>
</dbReference>
<sequence>MYKQVDNLELMTVNSCIKEKTNEDIVYSFKNLFDLDEIQQIQDAFSFAMGVASIITDIDGTPLTKPSNSCSLCFNVIRKTEKGLKNCKLCESIIGRTKKDGPQIKKCFAGGLTDGAASIIVNDKHVANWFIGQVLTSEYSVDHMLAYADEIGADRDLFIKELNKVKCMPKEEFAHICESLFLITQLLSTLAVKNVAQNEEISKRKIAEGKIKVLNSELEDKILKRTAELQEMNRVLEEKVHKEVQMQERLQKYQLLAENTNDAMFFLDKKGNILETNVAATRIYGYSHEEFSLMNMSDLRYPDSSLNTIKQMNLIYINGKIYETVHFLKDRTAIDVEVSLQGTLWKNQKVFLGIVRNITERKRTDEKILYLSYHDQLTGLYNRRFYDEELKKIDKNRNLPITVAVGDVNGLKLINDTFGHAAGDELLKKVAEVIKKSCRKTDIVARLGGDEFVILLPKTDSSETEKIIKRIKNQALNEKADLFDISISFGYETKNSESENIHEIIKKAERYMYRKKLFESQNMKGNTINTIIDTLHKNNKLEELHCSRVADVCEKMGMALDLSEDQIMELKTVGLLHDIGKIAIDESVLHKPQKLTDYEWKEIKRHSEIGYRILSTADGMSDIAECVLYHHERWDGRGYPIGLKGDKIPLMSRIVSIIDAYDAMTSDRSYRYALPENVALEELEKNAGTQFDSKLVRVFIEKVLKKLA</sequence>
<name>A0A6P1MGK0_9FIRM</name>
<dbReference type="InterPro" id="IPR013767">
    <property type="entry name" value="PAS_fold"/>
</dbReference>
<dbReference type="Gene3D" id="3.30.70.270">
    <property type="match status" value="1"/>
</dbReference>
<evidence type="ECO:0000313" key="4">
    <source>
        <dbReference type="EMBL" id="QHI71704.1"/>
    </source>
</evidence>
<evidence type="ECO:0000259" key="1">
    <source>
        <dbReference type="PROSITE" id="PS50112"/>
    </source>
</evidence>
<dbReference type="InterPro" id="IPR000014">
    <property type="entry name" value="PAS"/>
</dbReference>
<evidence type="ECO:0000259" key="2">
    <source>
        <dbReference type="PROSITE" id="PS50887"/>
    </source>
</evidence>
<dbReference type="InterPro" id="IPR035965">
    <property type="entry name" value="PAS-like_dom_sf"/>
</dbReference>
<evidence type="ECO:0000313" key="5">
    <source>
        <dbReference type="Proteomes" id="UP000463883"/>
    </source>
</evidence>
<proteinExistence type="predicted"/>
<dbReference type="PROSITE" id="PS50112">
    <property type="entry name" value="PAS"/>
    <property type="match status" value="1"/>
</dbReference>
<organism evidence="4 5">
    <name type="scientific">Aminipila terrae</name>
    <dbReference type="NCBI Taxonomy" id="2697030"/>
    <lineage>
        <taxon>Bacteria</taxon>
        <taxon>Bacillati</taxon>
        <taxon>Bacillota</taxon>
        <taxon>Clostridia</taxon>
        <taxon>Peptostreptococcales</taxon>
        <taxon>Anaerovoracaceae</taxon>
        <taxon>Aminipila</taxon>
    </lineage>
</organism>
<dbReference type="SMART" id="SM00471">
    <property type="entry name" value="HDc"/>
    <property type="match status" value="1"/>
</dbReference>
<dbReference type="SUPFAM" id="SSF55785">
    <property type="entry name" value="PYP-like sensor domain (PAS domain)"/>
    <property type="match status" value="1"/>
</dbReference>
<dbReference type="Gene3D" id="1.10.3210.10">
    <property type="entry name" value="Hypothetical protein af1432"/>
    <property type="match status" value="1"/>
</dbReference>
<reference evidence="4 5" key="1">
    <citation type="submission" date="2020-01" db="EMBL/GenBank/DDBJ databases">
        <title>Genomic analysis of Aminipila sp. CBA3637.</title>
        <authorList>
            <person name="Kim Y.B."/>
            <person name="Roh S.W."/>
        </authorList>
    </citation>
    <scope>NUCLEOTIDE SEQUENCE [LARGE SCALE GENOMIC DNA]</scope>
    <source>
        <strain evidence="4 5">CBA3637</strain>
    </source>
</reference>
<accession>A0A6P1MGK0</accession>
<dbReference type="PANTHER" id="PTHR43155:SF2">
    <property type="entry name" value="CYCLIC DI-GMP PHOSPHODIESTERASE PA4108"/>
    <property type="match status" value="1"/>
</dbReference>
<dbReference type="PROSITE" id="PS51832">
    <property type="entry name" value="HD_GYP"/>
    <property type="match status" value="1"/>
</dbReference>
<dbReference type="Pfam" id="PF00990">
    <property type="entry name" value="GGDEF"/>
    <property type="match status" value="1"/>
</dbReference>
<dbReference type="EMBL" id="CP047591">
    <property type="protein sequence ID" value="QHI71704.1"/>
    <property type="molecule type" value="Genomic_DNA"/>
</dbReference>
<evidence type="ECO:0000259" key="3">
    <source>
        <dbReference type="PROSITE" id="PS51832"/>
    </source>
</evidence>
<dbReference type="PANTHER" id="PTHR43155">
    <property type="entry name" value="CYCLIC DI-GMP PHOSPHODIESTERASE PA4108-RELATED"/>
    <property type="match status" value="1"/>
</dbReference>
<dbReference type="NCBIfam" id="TIGR00254">
    <property type="entry name" value="GGDEF"/>
    <property type="match status" value="1"/>
</dbReference>
<dbReference type="CDD" id="cd01949">
    <property type="entry name" value="GGDEF"/>
    <property type="match status" value="1"/>
</dbReference>
<dbReference type="CDD" id="cd00130">
    <property type="entry name" value="PAS"/>
    <property type="match status" value="1"/>
</dbReference>
<dbReference type="InterPro" id="IPR043128">
    <property type="entry name" value="Rev_trsase/Diguanyl_cyclase"/>
</dbReference>
<dbReference type="CDD" id="cd00077">
    <property type="entry name" value="HDc"/>
    <property type="match status" value="1"/>
</dbReference>